<protein>
    <submittedName>
        <fullName evidence="3">M23 family metallopeptidase</fullName>
    </submittedName>
</protein>
<dbReference type="CDD" id="cd12797">
    <property type="entry name" value="M23_peptidase"/>
    <property type="match status" value="1"/>
</dbReference>
<comment type="caution">
    <text evidence="3">The sequence shown here is derived from an EMBL/GenBank/DDBJ whole genome shotgun (WGS) entry which is preliminary data.</text>
</comment>
<dbReference type="RefSeq" id="WP_263060634.1">
    <property type="nucleotide sequence ID" value="NZ_JAOUSE010000001.1"/>
</dbReference>
<feature type="transmembrane region" description="Helical" evidence="1">
    <location>
        <begin position="70"/>
        <end position="88"/>
    </location>
</feature>
<evidence type="ECO:0000256" key="1">
    <source>
        <dbReference type="SAM" id="Phobius"/>
    </source>
</evidence>
<keyword evidence="1" id="KW-0472">Membrane</keyword>
<dbReference type="SUPFAM" id="SSF51261">
    <property type="entry name" value="Duplicated hybrid motif"/>
    <property type="match status" value="1"/>
</dbReference>
<proteinExistence type="predicted"/>
<gene>
    <name evidence="3" type="ORF">OEV82_00240</name>
</gene>
<accession>A0ABT2WB28</accession>
<reference evidence="3 4" key="1">
    <citation type="submission" date="2022-10" db="EMBL/GenBank/DDBJ databases">
        <title>Description of Fervidibacillus gen. nov. in the family Fervidibacillaceae fam. nov. with two species, Fervidibacillus albus sp. nov., and Fervidibacillus halotolerans sp. nov., isolated from tidal flat sediments.</title>
        <authorList>
            <person name="Kwon K.K."/>
            <person name="Yang S.-H."/>
        </authorList>
    </citation>
    <scope>NUCLEOTIDE SEQUENCE [LARGE SCALE GENOMIC DNA]</scope>
    <source>
        <strain evidence="3 4">DSM 23332</strain>
    </source>
</reference>
<evidence type="ECO:0000259" key="2">
    <source>
        <dbReference type="Pfam" id="PF01551"/>
    </source>
</evidence>
<dbReference type="PANTHER" id="PTHR21666:SF274">
    <property type="entry name" value="STAGE IV SPORULATION PROTEIN FA"/>
    <property type="match status" value="1"/>
</dbReference>
<dbReference type="InterPro" id="IPR011055">
    <property type="entry name" value="Dup_hybrid_motif"/>
</dbReference>
<keyword evidence="1" id="KW-1133">Transmembrane helix</keyword>
<organism evidence="3 4">
    <name type="scientific">Pallidibacillus thermolactis</name>
    <dbReference type="NCBI Taxonomy" id="251051"/>
    <lineage>
        <taxon>Bacteria</taxon>
        <taxon>Bacillati</taxon>
        <taxon>Bacillota</taxon>
        <taxon>Bacilli</taxon>
        <taxon>Bacillales</taxon>
        <taxon>Bacillaceae</taxon>
        <taxon>Pallidibacillus</taxon>
    </lineage>
</organism>
<dbReference type="Pfam" id="PF01551">
    <property type="entry name" value="Peptidase_M23"/>
    <property type="match status" value="1"/>
</dbReference>
<dbReference type="Gene3D" id="2.70.70.10">
    <property type="entry name" value="Glucose Permease (Domain IIA)"/>
    <property type="match status" value="1"/>
</dbReference>
<keyword evidence="4" id="KW-1185">Reference proteome</keyword>
<evidence type="ECO:0000313" key="3">
    <source>
        <dbReference type="EMBL" id="MCU9592879.1"/>
    </source>
</evidence>
<dbReference type="InterPro" id="IPR016047">
    <property type="entry name" value="M23ase_b-sheet_dom"/>
</dbReference>
<feature type="domain" description="M23ase beta-sheet core" evidence="2">
    <location>
        <begin position="160"/>
        <end position="254"/>
    </location>
</feature>
<dbReference type="InterPro" id="IPR050570">
    <property type="entry name" value="Cell_wall_metabolism_enzyme"/>
</dbReference>
<dbReference type="EMBL" id="JAOUSE010000001">
    <property type="protein sequence ID" value="MCU9592879.1"/>
    <property type="molecule type" value="Genomic_DNA"/>
</dbReference>
<keyword evidence="1" id="KW-0812">Transmembrane</keyword>
<dbReference type="PANTHER" id="PTHR21666">
    <property type="entry name" value="PEPTIDASE-RELATED"/>
    <property type="match status" value="1"/>
</dbReference>
<sequence>MSNRRRKEILKRIQKRKKTGQRLSESGMKTNLSKHQVVYPDYEESHDFTWVSSPNGMKNGHHPLFNRDIFLFKFLFSAILVLVVAISFKMPSPQFEPVRQAVHTVMNTEFQFAAISDWYEKTFGQPLALFPLKNEDANTDMVEEYAVPATGVILESFDTENNGVVIQTVQGAGVDSIQDGTVIFAGVKEDYGHTVIIQHADNTETWYGKLGEIEVKVYDKVKAGERIGTVRTSEDEHSGEFYFAIKQGEKFIDPVQVIKFE</sequence>
<evidence type="ECO:0000313" key="4">
    <source>
        <dbReference type="Proteomes" id="UP001208656"/>
    </source>
</evidence>
<name>A0ABT2WB28_9BACI</name>
<dbReference type="Proteomes" id="UP001208656">
    <property type="component" value="Unassembled WGS sequence"/>
</dbReference>